<evidence type="ECO:0000313" key="2">
    <source>
        <dbReference type="EMBL" id="SDM18510.1"/>
    </source>
</evidence>
<keyword evidence="1" id="KW-1133">Transmembrane helix</keyword>
<evidence type="ECO:0008006" key="4">
    <source>
        <dbReference type="Google" id="ProtNLM"/>
    </source>
</evidence>
<proteinExistence type="predicted"/>
<dbReference type="OrthoDB" id="5569385at2"/>
<keyword evidence="1" id="KW-0812">Transmembrane</keyword>
<dbReference type="Pfam" id="PF19661">
    <property type="entry name" value="DUF6164"/>
    <property type="match status" value="1"/>
</dbReference>
<organism evidence="2 3">
    <name type="scientific">Franzmannia pantelleriensis</name>
    <dbReference type="NCBI Taxonomy" id="48727"/>
    <lineage>
        <taxon>Bacteria</taxon>
        <taxon>Pseudomonadati</taxon>
        <taxon>Pseudomonadota</taxon>
        <taxon>Gammaproteobacteria</taxon>
        <taxon>Oceanospirillales</taxon>
        <taxon>Halomonadaceae</taxon>
        <taxon>Franzmannia</taxon>
    </lineage>
</organism>
<reference evidence="3" key="1">
    <citation type="submission" date="2016-10" db="EMBL/GenBank/DDBJ databases">
        <authorList>
            <person name="Varghese N."/>
            <person name="Submissions S."/>
        </authorList>
    </citation>
    <scope>NUCLEOTIDE SEQUENCE [LARGE SCALE GENOMIC DNA]</scope>
    <source>
        <strain evidence="3">AAP</strain>
    </source>
</reference>
<dbReference type="EMBL" id="FNGH01000010">
    <property type="protein sequence ID" value="SDM18510.1"/>
    <property type="molecule type" value="Genomic_DNA"/>
</dbReference>
<sequence length="119" mass="13379">MAVLLFRLGGVPEEEAAEVRQLLDEGGFDVYETSEGRWKLSVAAIWLRDEEQLPEARAALDAYQARLSERMQQDLAEREARGESLSLWQRLRERPLQVIALTLAAAAVLTLSLLPFVSL</sequence>
<protein>
    <recommendedName>
        <fullName evidence="4">Signal transducing protein</fullName>
    </recommendedName>
</protein>
<name>A0A1G9R5W9_9GAMM</name>
<dbReference type="STRING" id="48727.SAMN05192555_11077"/>
<keyword evidence="1" id="KW-0472">Membrane</keyword>
<dbReference type="InterPro" id="IPR046162">
    <property type="entry name" value="DUF6164"/>
</dbReference>
<evidence type="ECO:0000313" key="3">
    <source>
        <dbReference type="Proteomes" id="UP000199107"/>
    </source>
</evidence>
<evidence type="ECO:0000256" key="1">
    <source>
        <dbReference type="SAM" id="Phobius"/>
    </source>
</evidence>
<dbReference type="RefSeq" id="WP_089659059.1">
    <property type="nucleotide sequence ID" value="NZ_FNGH01000010.1"/>
</dbReference>
<dbReference type="Proteomes" id="UP000199107">
    <property type="component" value="Unassembled WGS sequence"/>
</dbReference>
<dbReference type="AlphaFoldDB" id="A0A1G9R5W9"/>
<gene>
    <name evidence="2" type="ORF">SAMN05192555_11077</name>
</gene>
<keyword evidence="3" id="KW-1185">Reference proteome</keyword>
<feature type="transmembrane region" description="Helical" evidence="1">
    <location>
        <begin position="98"/>
        <end position="117"/>
    </location>
</feature>
<accession>A0A1G9R5W9</accession>